<name>A0ABX6H0T0_9MICO</name>
<feature type="transmembrane region" description="Helical" evidence="2">
    <location>
        <begin position="69"/>
        <end position="99"/>
    </location>
</feature>
<feature type="transmembrane region" description="Helical" evidence="2">
    <location>
        <begin position="400"/>
        <end position="420"/>
    </location>
</feature>
<feature type="region of interest" description="Disordered" evidence="1">
    <location>
        <begin position="472"/>
        <end position="541"/>
    </location>
</feature>
<evidence type="ECO:0008006" key="5">
    <source>
        <dbReference type="Google" id="ProtNLM"/>
    </source>
</evidence>
<reference evidence="4" key="1">
    <citation type="submission" date="2019-12" db="EMBL/GenBank/DDBJ databases">
        <title>Complete and draft genome sequences of new strains and members of some known species of the genus Rathayibacter isolated from plants.</title>
        <authorList>
            <person name="Tarlachkov S.V."/>
            <person name="Starodumova I.P."/>
            <person name="Dorofeeva L.V."/>
            <person name="Prisyazhnaya N.V."/>
            <person name="Leyn S."/>
            <person name="Zlamal J."/>
            <person name="Elan M."/>
            <person name="Osterman A.L."/>
            <person name="Nadler S."/>
            <person name="Subbotin S.A."/>
            <person name="Evtushenko L.I."/>
        </authorList>
    </citation>
    <scope>NUCLEOTIDE SEQUENCE [LARGE SCALE GENOMIC DNA]</scope>
    <source>
        <strain evidence="4">VKM Ac-2802</strain>
    </source>
</reference>
<keyword evidence="2" id="KW-0472">Membrane</keyword>
<feature type="transmembrane region" description="Helical" evidence="2">
    <location>
        <begin position="111"/>
        <end position="129"/>
    </location>
</feature>
<evidence type="ECO:0000256" key="2">
    <source>
        <dbReference type="SAM" id="Phobius"/>
    </source>
</evidence>
<protein>
    <recommendedName>
        <fullName evidence="5">O-antigen ligase domain-containing protein</fullName>
    </recommendedName>
</protein>
<dbReference type="EMBL" id="CP047180">
    <property type="protein sequence ID" value="QHC63401.1"/>
    <property type="molecule type" value="Genomic_DNA"/>
</dbReference>
<keyword evidence="2" id="KW-1133">Transmembrane helix</keyword>
<feature type="region of interest" description="Disordered" evidence="1">
    <location>
        <begin position="1"/>
        <end position="37"/>
    </location>
</feature>
<feature type="compositionally biased region" description="Basic residues" evidence="1">
    <location>
        <begin position="8"/>
        <end position="18"/>
    </location>
</feature>
<evidence type="ECO:0000313" key="4">
    <source>
        <dbReference type="Proteomes" id="UP000464597"/>
    </source>
</evidence>
<proteinExistence type="predicted"/>
<keyword evidence="4" id="KW-1185">Reference proteome</keyword>
<sequence length="541" mass="56401">MTPPPTGSHRRSLARSPRRLPPPPGQPESPRPGRAPAQRSNAVWLPALAVLLLGAAVVAVVTGELRIPALAAAAACVLIVARLLSPAAALTVVLVLYAVVPFDYLALPAPFQILSPIIVLAALLAVATGAPPPPWLRGTRLVAPAAFTVYALVIPVLRPQGQIETIASWTAVVVIALIALPLWMSDPSVFRPLTTALLLVSIALAIVGTVESTTRSNLYAEIFASAPFPLTQEWSVYRILTTLGHPLVNGTFFASVGSLAFGLFLKGRRPGALLGFAACCAGVLLSGSRSAVIAIAVGVLVAGGVTLFRLTGSRLVRLILAFAPLLVIVSTVGAQAFDSRSETEEGARSADVRDLVLRIGLKVLPTESGVFGSGGGLSGVVFAQNGGGTYVLESSLWQTVFSYGLIGTTLLLAHLLIVLICSIARGAVAGPAMLVAYLVAASAFNLLESAPAALIIPALALLLTIAEARSEPAPPRALPPVPLRRVSPDERSSSSTPPRRSSSAGQAPRSSRTGDDRVVPAAPRQEHRRPRRTPQPRRASW</sequence>
<feature type="transmembrane region" description="Helical" evidence="2">
    <location>
        <begin position="318"/>
        <end position="337"/>
    </location>
</feature>
<dbReference type="PANTHER" id="PTHR37422:SF13">
    <property type="entry name" value="LIPOPOLYSACCHARIDE BIOSYNTHESIS PROTEIN PA4999-RELATED"/>
    <property type="match status" value="1"/>
</dbReference>
<feature type="compositionally biased region" description="Basic residues" evidence="1">
    <location>
        <begin position="526"/>
        <end position="541"/>
    </location>
</feature>
<keyword evidence="2" id="KW-0812">Transmembrane</keyword>
<dbReference type="Proteomes" id="UP000464597">
    <property type="component" value="Chromosome"/>
</dbReference>
<feature type="compositionally biased region" description="Low complexity" evidence="1">
    <location>
        <begin position="493"/>
        <end position="503"/>
    </location>
</feature>
<accession>A0ABX6H0T0</accession>
<feature type="compositionally biased region" description="Pro residues" evidence="1">
    <location>
        <begin position="472"/>
        <end position="482"/>
    </location>
</feature>
<dbReference type="PANTHER" id="PTHR37422">
    <property type="entry name" value="TEICHURONIC ACID BIOSYNTHESIS PROTEIN TUAE"/>
    <property type="match status" value="1"/>
</dbReference>
<gene>
    <name evidence="3" type="ORF">GSU69_12405</name>
</gene>
<feature type="transmembrane region" description="Helical" evidence="2">
    <location>
        <begin position="293"/>
        <end position="311"/>
    </location>
</feature>
<evidence type="ECO:0000313" key="3">
    <source>
        <dbReference type="EMBL" id="QHC63401.1"/>
    </source>
</evidence>
<feature type="transmembrane region" description="Helical" evidence="2">
    <location>
        <begin position="141"/>
        <end position="160"/>
    </location>
</feature>
<feature type="transmembrane region" description="Helical" evidence="2">
    <location>
        <begin position="166"/>
        <end position="183"/>
    </location>
</feature>
<feature type="transmembrane region" description="Helical" evidence="2">
    <location>
        <begin position="190"/>
        <end position="210"/>
    </location>
</feature>
<dbReference type="InterPro" id="IPR051533">
    <property type="entry name" value="WaaL-like"/>
</dbReference>
<evidence type="ECO:0000256" key="1">
    <source>
        <dbReference type="SAM" id="MobiDB-lite"/>
    </source>
</evidence>
<feature type="transmembrane region" description="Helical" evidence="2">
    <location>
        <begin position="42"/>
        <end position="62"/>
    </location>
</feature>
<feature type="compositionally biased region" description="Pro residues" evidence="1">
    <location>
        <begin position="19"/>
        <end position="30"/>
    </location>
</feature>
<feature type="transmembrane region" description="Helical" evidence="2">
    <location>
        <begin position="243"/>
        <end position="264"/>
    </location>
</feature>
<organism evidence="3 4">
    <name type="scientific">Rathayibacter festucae</name>
    <dbReference type="NCBI Taxonomy" id="110937"/>
    <lineage>
        <taxon>Bacteria</taxon>
        <taxon>Bacillati</taxon>
        <taxon>Actinomycetota</taxon>
        <taxon>Actinomycetes</taxon>
        <taxon>Micrococcales</taxon>
        <taxon>Microbacteriaceae</taxon>
        <taxon>Rathayibacter</taxon>
    </lineage>
</organism>
<dbReference type="RefSeq" id="WP_159423155.1">
    <property type="nucleotide sequence ID" value="NZ_CP047180.1"/>
</dbReference>